<dbReference type="CDD" id="cd08192">
    <property type="entry name" value="MAR-like"/>
    <property type="match status" value="1"/>
</dbReference>
<dbReference type="PROSITE" id="PS00060">
    <property type="entry name" value="ADH_IRON_2"/>
    <property type="match status" value="1"/>
</dbReference>
<evidence type="ECO:0000256" key="2">
    <source>
        <dbReference type="ARBA" id="ARBA00007358"/>
    </source>
</evidence>
<comment type="caution">
    <text evidence="7">The sequence shown here is derived from an EMBL/GenBank/DDBJ whole genome shotgun (WGS) entry which is preliminary data.</text>
</comment>
<dbReference type="PANTHER" id="PTHR11496">
    <property type="entry name" value="ALCOHOL DEHYDROGENASE"/>
    <property type="match status" value="1"/>
</dbReference>
<comment type="similarity">
    <text evidence="2">Belongs to the iron-containing alcohol dehydrogenase family.</text>
</comment>
<dbReference type="AlphaFoldDB" id="A0A317E959"/>
<dbReference type="InterPro" id="IPR039697">
    <property type="entry name" value="Alcohol_dehydrogenase_Fe"/>
</dbReference>
<reference evidence="8" key="1">
    <citation type="submission" date="2018-05" db="EMBL/GenBank/DDBJ databases">
        <title>Zavarzinia sp. HR-AS.</title>
        <authorList>
            <person name="Lee Y."/>
            <person name="Jeon C.O."/>
        </authorList>
    </citation>
    <scope>NUCLEOTIDE SEQUENCE [LARGE SCALE GENOMIC DNA]</scope>
    <source>
        <strain evidence="8">DSM 1231</strain>
    </source>
</reference>
<evidence type="ECO:0000256" key="4">
    <source>
        <dbReference type="ARBA" id="ARBA00023027"/>
    </source>
</evidence>
<comment type="cofactor">
    <cofactor evidence="1">
        <name>Fe cation</name>
        <dbReference type="ChEBI" id="CHEBI:24875"/>
    </cofactor>
</comment>
<dbReference type="GO" id="GO:0046872">
    <property type="term" value="F:metal ion binding"/>
    <property type="evidence" value="ECO:0007669"/>
    <property type="project" value="InterPro"/>
</dbReference>
<evidence type="ECO:0000259" key="5">
    <source>
        <dbReference type="Pfam" id="PF00465"/>
    </source>
</evidence>
<keyword evidence="3" id="KW-0560">Oxidoreductase</keyword>
<dbReference type="InterPro" id="IPR018211">
    <property type="entry name" value="ADH_Fe_CS"/>
</dbReference>
<evidence type="ECO:0000313" key="7">
    <source>
        <dbReference type="EMBL" id="PWR21645.1"/>
    </source>
</evidence>
<dbReference type="Gene3D" id="1.20.1090.10">
    <property type="entry name" value="Dehydroquinate synthase-like - alpha domain"/>
    <property type="match status" value="1"/>
</dbReference>
<sequence length="404" mass="42414">MFPTEMPERGGRFTLLPMDDVYYGPGSIAHLGPVLEALGVRRALLVTGRTIAGSTDYVGRVAAAAGGRIAAVFSESVQHVHSAAVLRAAAAARAVQADGIVSLGGGSPNDTGKGAVLALAEDIGDAAGFARMRARFTSPSTVEIPSIGGPCLPMVALPTTLSGGEATNFVGITDEERKVKDLYIDRKLTARALILDPELTLATPAWLWHSTGMRAVDHCIEAISSRDAHPFTDALAAHALGTLALCLRRTIRDPGDLAARVNAQIATWMSVCGLANVSLGLSHGIGHQLGARCNVPHGITSCVMMPAVMAWNRDHVGDKHRWIAALLGAETAGLAPVAAGQAGRDAVLALIRDLGQPWRLRDVGVTEADFDRLATDALGDMIVATNPRPVTSKDDIIEVLRRAY</sequence>
<dbReference type="Pfam" id="PF00465">
    <property type="entry name" value="Fe-ADH"/>
    <property type="match status" value="1"/>
</dbReference>
<dbReference type="Gene3D" id="3.40.50.1970">
    <property type="match status" value="1"/>
</dbReference>
<keyword evidence="8" id="KW-1185">Reference proteome</keyword>
<dbReference type="OrthoDB" id="9815791at2"/>
<name>A0A317E959_9PROT</name>
<evidence type="ECO:0000256" key="1">
    <source>
        <dbReference type="ARBA" id="ARBA00001962"/>
    </source>
</evidence>
<dbReference type="InterPro" id="IPR056798">
    <property type="entry name" value="ADH_Fe_C"/>
</dbReference>
<dbReference type="EMBL" id="QGLF01000002">
    <property type="protein sequence ID" value="PWR21645.1"/>
    <property type="molecule type" value="Genomic_DNA"/>
</dbReference>
<dbReference type="RefSeq" id="WP_109920290.1">
    <property type="nucleotide sequence ID" value="NZ_QGLF01000002.1"/>
</dbReference>
<gene>
    <name evidence="7" type="ORF">DKG75_06495</name>
</gene>
<evidence type="ECO:0000256" key="3">
    <source>
        <dbReference type="ARBA" id="ARBA00023002"/>
    </source>
</evidence>
<evidence type="ECO:0000313" key="8">
    <source>
        <dbReference type="Proteomes" id="UP000246077"/>
    </source>
</evidence>
<feature type="domain" description="Fe-containing alcohol dehydrogenase-like C-terminal" evidence="6">
    <location>
        <begin position="210"/>
        <end position="404"/>
    </location>
</feature>
<dbReference type="GO" id="GO:0004022">
    <property type="term" value="F:alcohol dehydrogenase (NAD+) activity"/>
    <property type="evidence" value="ECO:0007669"/>
    <property type="project" value="TreeGrafter"/>
</dbReference>
<dbReference type="InterPro" id="IPR001670">
    <property type="entry name" value="ADH_Fe/GldA"/>
</dbReference>
<feature type="domain" description="Alcohol dehydrogenase iron-type/glycerol dehydrogenase GldA" evidence="5">
    <location>
        <begin position="21"/>
        <end position="197"/>
    </location>
</feature>
<dbReference type="SUPFAM" id="SSF56796">
    <property type="entry name" value="Dehydroquinate synthase-like"/>
    <property type="match status" value="1"/>
</dbReference>
<dbReference type="Pfam" id="PF25137">
    <property type="entry name" value="ADH_Fe_C"/>
    <property type="match status" value="1"/>
</dbReference>
<dbReference type="Proteomes" id="UP000246077">
    <property type="component" value="Unassembled WGS sequence"/>
</dbReference>
<dbReference type="PANTHER" id="PTHR11496:SF102">
    <property type="entry name" value="ALCOHOL DEHYDROGENASE 4"/>
    <property type="match status" value="1"/>
</dbReference>
<accession>A0A317E959</accession>
<keyword evidence="4" id="KW-0520">NAD</keyword>
<protein>
    <submittedName>
        <fullName evidence="7">Maleylacetate reductase</fullName>
    </submittedName>
</protein>
<proteinExistence type="inferred from homology"/>
<organism evidence="7 8">
    <name type="scientific">Zavarzinia compransoris</name>
    <dbReference type="NCBI Taxonomy" id="1264899"/>
    <lineage>
        <taxon>Bacteria</taxon>
        <taxon>Pseudomonadati</taxon>
        <taxon>Pseudomonadota</taxon>
        <taxon>Alphaproteobacteria</taxon>
        <taxon>Rhodospirillales</taxon>
        <taxon>Zavarziniaceae</taxon>
        <taxon>Zavarzinia</taxon>
    </lineage>
</organism>
<evidence type="ECO:0000259" key="6">
    <source>
        <dbReference type="Pfam" id="PF25137"/>
    </source>
</evidence>